<dbReference type="AlphaFoldDB" id="A0A9D5QCE2"/>
<dbReference type="InterPro" id="IPR000890">
    <property type="entry name" value="Aliphatic_acid_kin_short-chain"/>
</dbReference>
<dbReference type="HAMAP" id="MF_00542">
    <property type="entry name" value="Butyrate_kinase"/>
    <property type="match status" value="1"/>
</dbReference>
<keyword evidence="7 9" id="KW-0067">ATP-binding</keyword>
<organism evidence="11 12">
    <name type="scientific">candidate division WOR-3 bacterium</name>
    <dbReference type="NCBI Taxonomy" id="2052148"/>
    <lineage>
        <taxon>Bacteria</taxon>
        <taxon>Bacteria division WOR-3</taxon>
    </lineage>
</organism>
<dbReference type="GO" id="GO:0047761">
    <property type="term" value="F:butyrate kinase activity"/>
    <property type="evidence" value="ECO:0007669"/>
    <property type="project" value="UniProtKB-UniRule"/>
</dbReference>
<evidence type="ECO:0000256" key="2">
    <source>
        <dbReference type="ARBA" id="ARBA00008748"/>
    </source>
</evidence>
<evidence type="ECO:0000256" key="7">
    <source>
        <dbReference type="ARBA" id="ARBA00022840"/>
    </source>
</evidence>
<protein>
    <recommendedName>
        <fullName evidence="9">Probable butyrate kinase</fullName>
        <shortName evidence="9">BK</shortName>
        <ecNumber evidence="9">2.7.2.7</ecNumber>
    </recommendedName>
    <alternativeName>
        <fullName evidence="9">Branched-chain carboxylic acid kinase</fullName>
    </alternativeName>
</protein>
<keyword evidence="6 9" id="KW-0418">Kinase</keyword>
<comment type="caution">
    <text evidence="11">The sequence shown here is derived from an EMBL/GenBank/DDBJ whole genome shotgun (WGS) entry which is preliminary data.</text>
</comment>
<evidence type="ECO:0000256" key="6">
    <source>
        <dbReference type="ARBA" id="ARBA00022777"/>
    </source>
</evidence>
<name>A0A9D5QCE2_UNCW3</name>
<dbReference type="GO" id="GO:0006083">
    <property type="term" value="P:acetate metabolic process"/>
    <property type="evidence" value="ECO:0007669"/>
    <property type="project" value="TreeGrafter"/>
</dbReference>
<comment type="similarity">
    <text evidence="2 9 10">Belongs to the acetokinase family.</text>
</comment>
<dbReference type="InterPro" id="IPR023865">
    <property type="entry name" value="Aliphatic_acid_kinase_CS"/>
</dbReference>
<dbReference type="PROSITE" id="PS01075">
    <property type="entry name" value="ACETATE_KINASE_1"/>
    <property type="match status" value="1"/>
</dbReference>
<evidence type="ECO:0000256" key="9">
    <source>
        <dbReference type="HAMAP-Rule" id="MF_00542"/>
    </source>
</evidence>
<dbReference type="SUPFAM" id="SSF53067">
    <property type="entry name" value="Actin-like ATPase domain"/>
    <property type="match status" value="2"/>
</dbReference>
<evidence type="ECO:0000256" key="10">
    <source>
        <dbReference type="RuleBase" id="RU003835"/>
    </source>
</evidence>
<dbReference type="Gene3D" id="3.30.420.40">
    <property type="match status" value="2"/>
</dbReference>
<dbReference type="InterPro" id="IPR011245">
    <property type="entry name" value="Butyrate_kin"/>
</dbReference>
<dbReference type="CDD" id="cd24011">
    <property type="entry name" value="ASKHA_NBD_BK"/>
    <property type="match status" value="1"/>
</dbReference>
<dbReference type="GO" id="GO:0005524">
    <property type="term" value="F:ATP binding"/>
    <property type="evidence" value="ECO:0007669"/>
    <property type="project" value="UniProtKB-KW"/>
</dbReference>
<dbReference type="PANTHER" id="PTHR21060">
    <property type="entry name" value="ACETATE KINASE"/>
    <property type="match status" value="1"/>
</dbReference>
<evidence type="ECO:0000256" key="4">
    <source>
        <dbReference type="ARBA" id="ARBA00022679"/>
    </source>
</evidence>
<dbReference type="EC" id="2.7.2.7" evidence="9"/>
<evidence type="ECO:0000256" key="5">
    <source>
        <dbReference type="ARBA" id="ARBA00022741"/>
    </source>
</evidence>
<dbReference type="Proteomes" id="UP000630660">
    <property type="component" value="Unassembled WGS sequence"/>
</dbReference>
<evidence type="ECO:0000256" key="3">
    <source>
        <dbReference type="ARBA" id="ARBA00022490"/>
    </source>
</evidence>
<evidence type="ECO:0000313" key="11">
    <source>
        <dbReference type="EMBL" id="MBD3364588.1"/>
    </source>
</evidence>
<dbReference type="GO" id="GO:0005737">
    <property type="term" value="C:cytoplasm"/>
    <property type="evidence" value="ECO:0007669"/>
    <property type="project" value="UniProtKB-SubCell"/>
</dbReference>
<gene>
    <name evidence="9 11" type="primary">buk</name>
    <name evidence="11" type="ORF">GF359_05175</name>
</gene>
<reference evidence="11" key="1">
    <citation type="submission" date="2019-11" db="EMBL/GenBank/DDBJ databases">
        <title>Microbial mats filling the niche in hypersaline microbial mats.</title>
        <authorList>
            <person name="Wong H.L."/>
            <person name="Macleod F.I."/>
            <person name="White R.A. III"/>
            <person name="Burns B.P."/>
        </authorList>
    </citation>
    <scope>NUCLEOTIDE SEQUENCE</scope>
    <source>
        <strain evidence="11">Bin_327</strain>
    </source>
</reference>
<accession>A0A9D5QCE2</accession>
<dbReference type="PRINTS" id="PR00471">
    <property type="entry name" value="ACETATEKNASE"/>
</dbReference>
<dbReference type="NCBIfam" id="TIGR02707">
    <property type="entry name" value="butyr_kinase"/>
    <property type="match status" value="1"/>
</dbReference>
<dbReference type="PIRSF" id="PIRSF036458">
    <property type="entry name" value="Butyrate_kin"/>
    <property type="match status" value="1"/>
</dbReference>
<proteinExistence type="inferred from homology"/>
<dbReference type="PANTHER" id="PTHR21060:SF3">
    <property type="entry name" value="BUTYRATE KINASE 2-RELATED"/>
    <property type="match status" value="1"/>
</dbReference>
<comment type="catalytic activity">
    <reaction evidence="8 9">
        <text>butanoate + ATP = butanoyl phosphate + ADP</text>
        <dbReference type="Rhea" id="RHEA:13585"/>
        <dbReference type="ChEBI" id="CHEBI:17968"/>
        <dbReference type="ChEBI" id="CHEBI:30616"/>
        <dbReference type="ChEBI" id="CHEBI:58079"/>
        <dbReference type="ChEBI" id="CHEBI:456216"/>
        <dbReference type="EC" id="2.7.2.7"/>
    </reaction>
</comment>
<dbReference type="NCBIfam" id="NF002834">
    <property type="entry name" value="PRK03011.1-5"/>
    <property type="match status" value="1"/>
</dbReference>
<comment type="subcellular location">
    <subcellularLocation>
        <location evidence="1 9">Cytoplasm</location>
    </subcellularLocation>
</comment>
<evidence type="ECO:0000313" key="12">
    <source>
        <dbReference type="Proteomes" id="UP000630660"/>
    </source>
</evidence>
<evidence type="ECO:0000256" key="1">
    <source>
        <dbReference type="ARBA" id="ARBA00004496"/>
    </source>
</evidence>
<keyword evidence="4 9" id="KW-0808">Transferase</keyword>
<dbReference type="InterPro" id="IPR043129">
    <property type="entry name" value="ATPase_NBD"/>
</dbReference>
<dbReference type="PROSITE" id="PS01076">
    <property type="entry name" value="ACETATE_KINASE_2"/>
    <property type="match status" value="1"/>
</dbReference>
<dbReference type="EMBL" id="WJKJ01000165">
    <property type="protein sequence ID" value="MBD3364588.1"/>
    <property type="molecule type" value="Genomic_DNA"/>
</dbReference>
<dbReference type="Pfam" id="PF00871">
    <property type="entry name" value="Acetate_kinase"/>
    <property type="match status" value="1"/>
</dbReference>
<dbReference type="GO" id="GO:0008776">
    <property type="term" value="F:acetate kinase activity"/>
    <property type="evidence" value="ECO:0007669"/>
    <property type="project" value="TreeGrafter"/>
</dbReference>
<keyword evidence="5 9" id="KW-0547">Nucleotide-binding</keyword>
<evidence type="ECO:0000256" key="8">
    <source>
        <dbReference type="ARBA" id="ARBA00048596"/>
    </source>
</evidence>
<keyword evidence="3 9" id="KW-0963">Cytoplasm</keyword>
<sequence length="356" mass="38492">MPEFRVLAVNPGSTSTKIAVYDDREEVFSVNLSHPAEEISKYAKIMDQYEFRRDVILKTLEEKGIEKSSLSAVVGRGGLLRPIPGGTYQVNERMTADLKAGLQGEHASNLGGLIAWAIAEKLGIPSFIVDPVVVDEMEAFARYTGRPEIKRRSIFHALNQKAAARKAAEELGKRYEELNLIVAHLGGGISIGAHKKGRVVDVNNALNGDGPIAPERAGSLPAWDLVGLVLDKGYGKPDVKKLLAGKGGVVAFLGTNDMRDVEERVKAGDEEAEEVLGAVAYTCSKEIGARAAVMAGKVDAIVLTGGLAFDKKFVEWIRERVEFIAPLMVYAGENEMESLAQGALRVLSGEENAKEY</sequence>